<dbReference type="AlphaFoldDB" id="A0A9D5AXQ3"/>
<evidence type="ECO:0000313" key="1">
    <source>
        <dbReference type="EMBL" id="KAI5422514.1"/>
    </source>
</evidence>
<accession>A0A9D5AXQ3</accession>
<name>A0A9D5AXQ3_PEA</name>
<dbReference type="PANTHER" id="PTHR45786">
    <property type="entry name" value="DNA BINDING PROTEIN-LIKE"/>
    <property type="match status" value="1"/>
</dbReference>
<gene>
    <name evidence="1" type="ORF">KIW84_045815</name>
</gene>
<protein>
    <submittedName>
        <fullName evidence="1">Uncharacterized protein</fullName>
    </submittedName>
</protein>
<sequence>MDDRIYNKPTISEVATFIVGDIDSCTKRDIIIQEPGGNLQIIDEFHPCYLVFQYPLLFPYGEDGYRANVLHAYQVW</sequence>
<reference evidence="1 2" key="1">
    <citation type="journal article" date="2022" name="Nat. Genet.">
        <title>Improved pea reference genome and pan-genome highlight genomic features and evolutionary characteristics.</title>
        <authorList>
            <person name="Yang T."/>
            <person name="Liu R."/>
            <person name="Luo Y."/>
            <person name="Hu S."/>
            <person name="Wang D."/>
            <person name="Wang C."/>
            <person name="Pandey M.K."/>
            <person name="Ge S."/>
            <person name="Xu Q."/>
            <person name="Li N."/>
            <person name="Li G."/>
            <person name="Huang Y."/>
            <person name="Saxena R.K."/>
            <person name="Ji Y."/>
            <person name="Li M."/>
            <person name="Yan X."/>
            <person name="He Y."/>
            <person name="Liu Y."/>
            <person name="Wang X."/>
            <person name="Xiang C."/>
            <person name="Varshney R.K."/>
            <person name="Ding H."/>
            <person name="Gao S."/>
            <person name="Zong X."/>
        </authorList>
    </citation>
    <scope>NUCLEOTIDE SEQUENCE [LARGE SCALE GENOMIC DNA]</scope>
    <source>
        <strain evidence="1 2">cv. Zhongwan 6</strain>
    </source>
</reference>
<evidence type="ECO:0000313" key="2">
    <source>
        <dbReference type="Proteomes" id="UP001058974"/>
    </source>
</evidence>
<keyword evidence="2" id="KW-1185">Reference proteome</keyword>
<organism evidence="1 2">
    <name type="scientific">Pisum sativum</name>
    <name type="common">Garden pea</name>
    <name type="synonym">Lathyrus oleraceus</name>
    <dbReference type="NCBI Taxonomy" id="3888"/>
    <lineage>
        <taxon>Eukaryota</taxon>
        <taxon>Viridiplantae</taxon>
        <taxon>Streptophyta</taxon>
        <taxon>Embryophyta</taxon>
        <taxon>Tracheophyta</taxon>
        <taxon>Spermatophyta</taxon>
        <taxon>Magnoliopsida</taxon>
        <taxon>eudicotyledons</taxon>
        <taxon>Gunneridae</taxon>
        <taxon>Pentapetalae</taxon>
        <taxon>rosids</taxon>
        <taxon>fabids</taxon>
        <taxon>Fabales</taxon>
        <taxon>Fabaceae</taxon>
        <taxon>Papilionoideae</taxon>
        <taxon>50 kb inversion clade</taxon>
        <taxon>NPAAA clade</taxon>
        <taxon>Hologalegina</taxon>
        <taxon>IRL clade</taxon>
        <taxon>Fabeae</taxon>
        <taxon>Lathyrus</taxon>
    </lineage>
</organism>
<dbReference type="Proteomes" id="UP001058974">
    <property type="component" value="Chromosome 4"/>
</dbReference>
<dbReference type="PANTHER" id="PTHR45786:SF66">
    <property type="entry name" value="HOOK MOTIF PROTEIN, PUTATIVE-RELATED"/>
    <property type="match status" value="1"/>
</dbReference>
<comment type="caution">
    <text evidence="1">The sequence shown here is derived from an EMBL/GenBank/DDBJ whole genome shotgun (WGS) entry which is preliminary data.</text>
</comment>
<dbReference type="EMBL" id="JAMSHJ010000004">
    <property type="protein sequence ID" value="KAI5422514.1"/>
    <property type="molecule type" value="Genomic_DNA"/>
</dbReference>
<dbReference type="Gramene" id="Psat04G0581500-T1">
    <property type="protein sequence ID" value="KAI5422514.1"/>
    <property type="gene ID" value="KIW84_045815"/>
</dbReference>
<proteinExistence type="predicted"/>